<evidence type="ECO:0000313" key="3">
    <source>
        <dbReference type="Proteomes" id="UP000731465"/>
    </source>
</evidence>
<protein>
    <submittedName>
        <fullName evidence="2">ISAs1 family transposase</fullName>
    </submittedName>
</protein>
<gene>
    <name evidence="2" type="ORF">J5V48_09775</name>
</gene>
<feature type="non-terminal residue" evidence="2">
    <location>
        <position position="1"/>
    </location>
</feature>
<evidence type="ECO:0000313" key="2">
    <source>
        <dbReference type="EMBL" id="MBW7571174.1"/>
    </source>
</evidence>
<dbReference type="InterPro" id="IPR051698">
    <property type="entry name" value="Transposase_11-like"/>
</dbReference>
<sequence length="245" mass="28284">LIEGNNIPSHDTLRRVFLNIDANELRDCLVNRIKGFIRKIVDRDSGSDEKVRLLSGDGKTFNGSGRKNSKRNVNVFNILDPSSELCLTSIPLDDKDSEIPTFQHALKFFSLKNTMVTADALHCQRDTMSIILEKGGLFTVTVKDNQSALKEVIVKTFDNNKDTIKKIEFNDCDYYIFPIDYELTEVEFSGTKSFIKMVSHKRKDQADYNPEPQYFISSSDNQQLIMETIDNRWHIESGYHWWKDD</sequence>
<name>A0ABS7DIR1_9GAMM</name>
<reference evidence="2 3" key="1">
    <citation type="submission" date="2021-03" db="EMBL/GenBank/DDBJ databases">
        <title>Succinivibrio sp. nov. isolated from feces of cow.</title>
        <authorList>
            <person name="Choi J.-Y."/>
        </authorList>
    </citation>
    <scope>NUCLEOTIDE SEQUENCE [LARGE SCALE GENOMIC DNA]</scope>
    <source>
        <strain evidence="2 3">AGMB01872</strain>
    </source>
</reference>
<dbReference type="Proteomes" id="UP000731465">
    <property type="component" value="Unassembled WGS sequence"/>
</dbReference>
<comment type="caution">
    <text evidence="2">The sequence shown here is derived from an EMBL/GenBank/DDBJ whole genome shotgun (WGS) entry which is preliminary data.</text>
</comment>
<organism evidence="2 3">
    <name type="scientific">Succinivibrio faecicola</name>
    <dbReference type="NCBI Taxonomy" id="2820300"/>
    <lineage>
        <taxon>Bacteria</taxon>
        <taxon>Pseudomonadati</taxon>
        <taxon>Pseudomonadota</taxon>
        <taxon>Gammaproteobacteria</taxon>
        <taxon>Aeromonadales</taxon>
        <taxon>Succinivibrionaceae</taxon>
        <taxon>Succinivibrio</taxon>
    </lineage>
</organism>
<dbReference type="RefSeq" id="WP_219938469.1">
    <property type="nucleotide sequence ID" value="NZ_JAGFNY010000097.1"/>
</dbReference>
<dbReference type="EMBL" id="JAGFNY010000097">
    <property type="protein sequence ID" value="MBW7571174.1"/>
    <property type="molecule type" value="Genomic_DNA"/>
</dbReference>
<dbReference type="InterPro" id="IPR047647">
    <property type="entry name" value="ISAs1_transpos"/>
</dbReference>
<dbReference type="PANTHER" id="PTHR30298:SF0">
    <property type="entry name" value="PROTEIN YBFL-RELATED"/>
    <property type="match status" value="1"/>
</dbReference>
<feature type="domain" description="Transposase IS4-like" evidence="1">
    <location>
        <begin position="62"/>
        <end position="244"/>
    </location>
</feature>
<dbReference type="NCBIfam" id="NF033564">
    <property type="entry name" value="transpos_ISAs1"/>
    <property type="match status" value="1"/>
</dbReference>
<accession>A0ABS7DIR1</accession>
<keyword evidence="3" id="KW-1185">Reference proteome</keyword>
<dbReference type="InterPro" id="IPR002559">
    <property type="entry name" value="Transposase_11"/>
</dbReference>
<proteinExistence type="predicted"/>
<feature type="non-terminal residue" evidence="2">
    <location>
        <position position="245"/>
    </location>
</feature>
<dbReference type="PANTHER" id="PTHR30298">
    <property type="entry name" value="H REPEAT-ASSOCIATED PREDICTED TRANSPOSASE"/>
    <property type="match status" value="1"/>
</dbReference>
<dbReference type="Pfam" id="PF01609">
    <property type="entry name" value="DDE_Tnp_1"/>
    <property type="match status" value="1"/>
</dbReference>
<evidence type="ECO:0000259" key="1">
    <source>
        <dbReference type="Pfam" id="PF01609"/>
    </source>
</evidence>